<reference evidence="1" key="1">
    <citation type="journal article" date="2023" name="Science">
        <title>Genome structures resolve the early diversification of teleost fishes.</title>
        <authorList>
            <person name="Parey E."/>
            <person name="Louis A."/>
            <person name="Montfort J."/>
            <person name="Bouchez O."/>
            <person name="Roques C."/>
            <person name="Iampietro C."/>
            <person name="Lluch J."/>
            <person name="Castinel A."/>
            <person name="Donnadieu C."/>
            <person name="Desvignes T."/>
            <person name="Floi Bucao C."/>
            <person name="Jouanno E."/>
            <person name="Wen M."/>
            <person name="Mejri S."/>
            <person name="Dirks R."/>
            <person name="Jansen H."/>
            <person name="Henkel C."/>
            <person name="Chen W.J."/>
            <person name="Zahm M."/>
            <person name="Cabau C."/>
            <person name="Klopp C."/>
            <person name="Thompson A.W."/>
            <person name="Robinson-Rechavi M."/>
            <person name="Braasch I."/>
            <person name="Lecointre G."/>
            <person name="Bobe J."/>
            <person name="Postlethwait J.H."/>
            <person name="Berthelot C."/>
            <person name="Roest Crollius H."/>
            <person name="Guiguen Y."/>
        </authorList>
    </citation>
    <scope>NUCLEOTIDE SEQUENCE</scope>
    <source>
        <strain evidence="1">WJC10195</strain>
    </source>
</reference>
<proteinExistence type="predicted"/>
<organism evidence="1 2">
    <name type="scientific">Synaphobranchus kaupii</name>
    <name type="common">Kaup's arrowtooth eel</name>
    <dbReference type="NCBI Taxonomy" id="118154"/>
    <lineage>
        <taxon>Eukaryota</taxon>
        <taxon>Metazoa</taxon>
        <taxon>Chordata</taxon>
        <taxon>Craniata</taxon>
        <taxon>Vertebrata</taxon>
        <taxon>Euteleostomi</taxon>
        <taxon>Actinopterygii</taxon>
        <taxon>Neopterygii</taxon>
        <taxon>Teleostei</taxon>
        <taxon>Anguilliformes</taxon>
        <taxon>Synaphobranchidae</taxon>
        <taxon>Synaphobranchus</taxon>
    </lineage>
</organism>
<dbReference type="EMBL" id="JAINUF010000019">
    <property type="protein sequence ID" value="KAJ8337287.1"/>
    <property type="molecule type" value="Genomic_DNA"/>
</dbReference>
<gene>
    <name evidence="1" type="ORF">SKAU_G00385070</name>
</gene>
<accession>A0A9Q1EEE8</accession>
<keyword evidence="2" id="KW-1185">Reference proteome</keyword>
<dbReference type="Proteomes" id="UP001152622">
    <property type="component" value="Chromosome 19"/>
</dbReference>
<comment type="caution">
    <text evidence="1">The sequence shown here is derived from an EMBL/GenBank/DDBJ whole genome shotgun (WGS) entry which is preliminary data.</text>
</comment>
<sequence>MEAGLAAAPIGGRGGSRRLAEDLLRTPRHLRSIERGKCLLKSRCGTSEKFRALSRNMPGHPEIKGVTERCQSTSEAARVLIIRVITEIGEVAICPMWMIAVISVTVGRDLRG</sequence>
<protein>
    <submittedName>
        <fullName evidence="1">Uncharacterized protein</fullName>
    </submittedName>
</protein>
<evidence type="ECO:0000313" key="1">
    <source>
        <dbReference type="EMBL" id="KAJ8337287.1"/>
    </source>
</evidence>
<dbReference type="AlphaFoldDB" id="A0A9Q1EEE8"/>
<name>A0A9Q1EEE8_SYNKA</name>
<evidence type="ECO:0000313" key="2">
    <source>
        <dbReference type="Proteomes" id="UP001152622"/>
    </source>
</evidence>